<evidence type="ECO:0000313" key="3">
    <source>
        <dbReference type="EMBL" id="CAK0771966.1"/>
    </source>
</evidence>
<organism evidence="3 4">
    <name type="scientific">Coccomyxa viridis</name>
    <dbReference type="NCBI Taxonomy" id="1274662"/>
    <lineage>
        <taxon>Eukaryota</taxon>
        <taxon>Viridiplantae</taxon>
        <taxon>Chlorophyta</taxon>
        <taxon>core chlorophytes</taxon>
        <taxon>Trebouxiophyceae</taxon>
        <taxon>Trebouxiophyceae incertae sedis</taxon>
        <taxon>Coccomyxaceae</taxon>
        <taxon>Coccomyxa</taxon>
    </lineage>
</organism>
<feature type="region of interest" description="Disordered" evidence="1">
    <location>
        <begin position="1"/>
        <end position="28"/>
    </location>
</feature>
<feature type="region of interest" description="Disordered" evidence="1">
    <location>
        <begin position="787"/>
        <end position="894"/>
    </location>
</feature>
<dbReference type="AlphaFoldDB" id="A0AAV1I3Q8"/>
<dbReference type="Pfam" id="PF01764">
    <property type="entry name" value="Lipase_3"/>
    <property type="match status" value="2"/>
</dbReference>
<feature type="compositionally biased region" description="Low complexity" evidence="1">
    <location>
        <begin position="376"/>
        <end position="390"/>
    </location>
</feature>
<gene>
    <name evidence="3" type="ORF">CVIRNUC_003915</name>
</gene>
<proteinExistence type="predicted"/>
<feature type="domain" description="Fungal lipase-type" evidence="2">
    <location>
        <begin position="116"/>
        <end position="226"/>
    </location>
</feature>
<feature type="compositionally biased region" description="Basic and acidic residues" evidence="1">
    <location>
        <begin position="426"/>
        <end position="448"/>
    </location>
</feature>
<feature type="compositionally biased region" description="Polar residues" evidence="1">
    <location>
        <begin position="866"/>
        <end position="878"/>
    </location>
</feature>
<dbReference type="CDD" id="cd00519">
    <property type="entry name" value="Lipase_3"/>
    <property type="match status" value="1"/>
</dbReference>
<dbReference type="GO" id="GO:0006629">
    <property type="term" value="P:lipid metabolic process"/>
    <property type="evidence" value="ECO:0007669"/>
    <property type="project" value="InterPro"/>
</dbReference>
<feature type="compositionally biased region" description="Low complexity" evidence="1">
    <location>
        <begin position="885"/>
        <end position="894"/>
    </location>
</feature>
<reference evidence="3 4" key="1">
    <citation type="submission" date="2023-10" db="EMBL/GenBank/DDBJ databases">
        <authorList>
            <person name="Maclean D."/>
            <person name="Macfadyen A."/>
        </authorList>
    </citation>
    <scope>NUCLEOTIDE SEQUENCE [LARGE SCALE GENOMIC DNA]</scope>
</reference>
<comment type="caution">
    <text evidence="3">The sequence shown here is derived from an EMBL/GenBank/DDBJ whole genome shotgun (WGS) entry which is preliminary data.</text>
</comment>
<dbReference type="InterPro" id="IPR002921">
    <property type="entry name" value="Fungal_lipase-type"/>
</dbReference>
<evidence type="ECO:0000313" key="4">
    <source>
        <dbReference type="Proteomes" id="UP001314263"/>
    </source>
</evidence>
<feature type="region of interest" description="Disordered" evidence="1">
    <location>
        <begin position="376"/>
        <end position="448"/>
    </location>
</feature>
<keyword evidence="4" id="KW-1185">Reference proteome</keyword>
<dbReference type="SUPFAM" id="SSF53474">
    <property type="entry name" value="alpha/beta-Hydrolases"/>
    <property type="match status" value="2"/>
</dbReference>
<protein>
    <recommendedName>
        <fullName evidence="2">Fungal lipase-type domain-containing protein</fullName>
    </recommendedName>
</protein>
<dbReference type="Gene3D" id="3.40.50.1820">
    <property type="entry name" value="alpha/beta hydrolase"/>
    <property type="match status" value="2"/>
</dbReference>
<dbReference type="EMBL" id="CAUYUE010000005">
    <property type="protein sequence ID" value="CAK0771966.1"/>
    <property type="molecule type" value="Genomic_DNA"/>
</dbReference>
<dbReference type="InterPro" id="IPR029058">
    <property type="entry name" value="AB_hydrolase_fold"/>
</dbReference>
<accession>A0AAV1I3Q8</accession>
<evidence type="ECO:0000259" key="2">
    <source>
        <dbReference type="Pfam" id="PF01764"/>
    </source>
</evidence>
<feature type="compositionally biased region" description="Polar residues" evidence="1">
    <location>
        <begin position="397"/>
        <end position="424"/>
    </location>
</feature>
<feature type="domain" description="Fungal lipase-type" evidence="2">
    <location>
        <begin position="559"/>
        <end position="700"/>
    </location>
</feature>
<dbReference type="PANTHER" id="PTHR45856:SF24">
    <property type="entry name" value="FUNGAL LIPASE-LIKE DOMAIN-CONTAINING PROTEIN"/>
    <property type="match status" value="1"/>
</dbReference>
<feature type="compositionally biased region" description="Low complexity" evidence="1">
    <location>
        <begin position="313"/>
        <end position="337"/>
    </location>
</feature>
<sequence length="894" mass="95312">MKRRQRSSDTGTGRGRRSSLGKEEEPEIVENPTCPILKKISHAFVYAKKAVFSTKDGELAPGSRVIRGLHDAEIHLAWQEQDSVLVVAFKSPEKNMAAEMISAVYDERRMPNFLANVAPEAEVHSGFLDILDSFQQEQGGREPLAETVKELTGDSTPRRIIMTGFCVGGSLATIAACWAALQSPTSDVRCITFGAPHSGNAAFVEAFRWLVGVSYRVSFGSDPVANAGGGMFGSFAAVAGAIHLDEGGDMETQESWMNHPFWADKKDHCVLRYKKALCRQINKQLATQEQICKLFPCPTDACSLRAKHAQHNSGAAAAPAEAQEQATAASANGAGPTQKGFFGSEHHSGSVAGAAAAVPAAVAGISGMAASAVAQQQPSSNSSASPDLASVPEKSQLGEQPQQASGAKSTEPGLSSTCTLSSGFVTKRDSSSKQADETADEREARHESAAAGLFRSVVAEATGGRDIGVAKPPHWLTKAFSLVERDDLMVNLDQLTTLQKVLVIGKISNAVVLAGAAYQDEAGYARMTGLPREKTRLLDDKGKTDTQVHVSWIESGTAVFSFRGTESTQDGLQDLKLIRRNIDFLARSCPGAKAHTGFLQQFAAVIDDEKPHLHLGKALAELSGGRQPNRVICTGHSLGGALATLGAAWSAIEYPDADVRCITFGSPRVANRKFKKAFHGLVGTSLRLAYGGDPVPNFPSYRYDHVGCSLHVKKCGIELHARPWHWGWRPVLGDHFLGKYTAGVYSHIPGGLAALPKFDDTDFKIPANVVKESRRVGCLGLTDAVEAESSSGSESGSPRHDESAAAQQEAGHSKKAKSNGKKLHRRSVEVRSAFADEAEGETGQPLSEDSSGSHNRHSSMPILSKIRSSINRRLSSGKDTPKMTAAAQQAVAAH</sequence>
<name>A0AAV1I3Q8_9CHLO</name>
<dbReference type="PANTHER" id="PTHR45856">
    <property type="entry name" value="ALPHA/BETA-HYDROLASES SUPERFAMILY PROTEIN"/>
    <property type="match status" value="1"/>
</dbReference>
<dbReference type="Proteomes" id="UP001314263">
    <property type="component" value="Unassembled WGS sequence"/>
</dbReference>
<feature type="compositionally biased region" description="Polar residues" evidence="1">
    <location>
        <begin position="844"/>
        <end position="853"/>
    </location>
</feature>
<dbReference type="InterPro" id="IPR051218">
    <property type="entry name" value="Sec_MonoDiacylglyc_Lipase"/>
</dbReference>
<evidence type="ECO:0000256" key="1">
    <source>
        <dbReference type="SAM" id="MobiDB-lite"/>
    </source>
</evidence>
<feature type="compositionally biased region" description="Basic residues" evidence="1">
    <location>
        <begin position="813"/>
        <end position="825"/>
    </location>
</feature>
<feature type="region of interest" description="Disordered" evidence="1">
    <location>
        <begin position="313"/>
        <end position="347"/>
    </location>
</feature>